<organism evidence="23 24">
    <name type="scientific">Vitis vinifera</name>
    <name type="common">Grape</name>
    <dbReference type="NCBI Taxonomy" id="29760"/>
    <lineage>
        <taxon>Eukaryota</taxon>
        <taxon>Viridiplantae</taxon>
        <taxon>Streptophyta</taxon>
        <taxon>Embryophyta</taxon>
        <taxon>Tracheophyta</taxon>
        <taxon>Spermatophyta</taxon>
        <taxon>Magnoliopsida</taxon>
        <taxon>eudicotyledons</taxon>
        <taxon>Gunneridae</taxon>
        <taxon>Pentapetalae</taxon>
        <taxon>rosids</taxon>
        <taxon>Vitales</taxon>
        <taxon>Vitaceae</taxon>
        <taxon>Viteae</taxon>
        <taxon>Vitis</taxon>
    </lineage>
</organism>
<evidence type="ECO:0000256" key="3">
    <source>
        <dbReference type="ARBA" id="ARBA00022536"/>
    </source>
</evidence>
<evidence type="ECO:0000256" key="4">
    <source>
        <dbReference type="ARBA" id="ARBA00022679"/>
    </source>
</evidence>
<accession>A0ABY9BUP8</accession>
<dbReference type="InterPro" id="IPR051343">
    <property type="entry name" value="G-type_lectin_kinases/EP1-like"/>
</dbReference>
<dbReference type="InterPro" id="IPR000719">
    <property type="entry name" value="Prot_kinase_dom"/>
</dbReference>
<evidence type="ECO:0000256" key="13">
    <source>
        <dbReference type="ARBA" id="ARBA00023170"/>
    </source>
</evidence>
<keyword evidence="10 18" id="KW-1133">Transmembrane helix</keyword>
<proteinExistence type="inferred from homology"/>
<dbReference type="InterPro" id="IPR001245">
    <property type="entry name" value="Ser-Thr/Tyr_kinase_cat_dom"/>
</dbReference>
<keyword evidence="8 17" id="KW-0418">Kinase</keyword>
<dbReference type="InterPro" id="IPR003609">
    <property type="entry name" value="Pan_app"/>
</dbReference>
<dbReference type="EC" id="2.7.11.1" evidence="17"/>
<comment type="catalytic activity">
    <reaction evidence="15 17">
        <text>L-threonyl-[protein] + ATP = O-phospho-L-threonyl-[protein] + ADP + H(+)</text>
        <dbReference type="Rhea" id="RHEA:46608"/>
        <dbReference type="Rhea" id="RHEA-COMP:11060"/>
        <dbReference type="Rhea" id="RHEA-COMP:11605"/>
        <dbReference type="ChEBI" id="CHEBI:15378"/>
        <dbReference type="ChEBI" id="CHEBI:30013"/>
        <dbReference type="ChEBI" id="CHEBI:30616"/>
        <dbReference type="ChEBI" id="CHEBI:61977"/>
        <dbReference type="ChEBI" id="CHEBI:456216"/>
        <dbReference type="EC" id="2.7.11.1"/>
    </reaction>
</comment>
<evidence type="ECO:0000256" key="19">
    <source>
        <dbReference type="SAM" id="SignalP"/>
    </source>
</evidence>
<evidence type="ECO:0000256" key="1">
    <source>
        <dbReference type="ARBA" id="ARBA00004167"/>
    </source>
</evidence>
<dbReference type="PIRSF" id="PIRSF000641">
    <property type="entry name" value="SRK"/>
    <property type="match status" value="1"/>
</dbReference>
<feature type="transmembrane region" description="Helical" evidence="18">
    <location>
        <begin position="433"/>
        <end position="459"/>
    </location>
</feature>
<dbReference type="PANTHER" id="PTHR47976:SF49">
    <property type="entry name" value="RECEPTOR-LIKE SERINE_THREONINE-PROTEIN KINASE"/>
    <property type="match status" value="1"/>
</dbReference>
<dbReference type="PANTHER" id="PTHR47976">
    <property type="entry name" value="G-TYPE LECTIN S-RECEPTOR-LIKE SERINE/THREONINE-PROTEIN KINASE SD2-5"/>
    <property type="match status" value="1"/>
</dbReference>
<feature type="signal peptide" evidence="19">
    <location>
        <begin position="1"/>
        <end position="20"/>
    </location>
</feature>
<keyword evidence="7 17" id="KW-0547">Nucleotide-binding</keyword>
<dbReference type="SMART" id="SM00108">
    <property type="entry name" value="B_lectin"/>
    <property type="match status" value="1"/>
</dbReference>
<dbReference type="Gene3D" id="3.30.200.20">
    <property type="entry name" value="Phosphorylase Kinase, domain 1"/>
    <property type="match status" value="1"/>
</dbReference>
<keyword evidence="12" id="KW-1015">Disulfide bond</keyword>
<dbReference type="Pfam" id="PF01453">
    <property type="entry name" value="B_lectin"/>
    <property type="match status" value="1"/>
</dbReference>
<dbReference type="Pfam" id="PF00954">
    <property type="entry name" value="S_locus_glycop"/>
    <property type="match status" value="1"/>
</dbReference>
<evidence type="ECO:0000256" key="14">
    <source>
        <dbReference type="ARBA" id="ARBA00023180"/>
    </source>
</evidence>
<dbReference type="Proteomes" id="UP001227230">
    <property type="component" value="Chromosome 4"/>
</dbReference>
<evidence type="ECO:0000259" key="22">
    <source>
        <dbReference type="PROSITE" id="PS50948"/>
    </source>
</evidence>
<dbReference type="SUPFAM" id="SSF56112">
    <property type="entry name" value="Protein kinase-like (PK-like)"/>
    <property type="match status" value="1"/>
</dbReference>
<keyword evidence="24" id="KW-1185">Reference proteome</keyword>
<dbReference type="Pfam" id="PF07714">
    <property type="entry name" value="PK_Tyr_Ser-Thr"/>
    <property type="match status" value="1"/>
</dbReference>
<evidence type="ECO:0000259" key="21">
    <source>
        <dbReference type="PROSITE" id="PS50927"/>
    </source>
</evidence>
<dbReference type="PROSITE" id="PS00108">
    <property type="entry name" value="PROTEIN_KINASE_ST"/>
    <property type="match status" value="1"/>
</dbReference>
<dbReference type="EMBL" id="CP126651">
    <property type="protein sequence ID" value="WJZ86407.1"/>
    <property type="molecule type" value="Genomic_DNA"/>
</dbReference>
<keyword evidence="9 17" id="KW-0067">ATP-binding</keyword>
<evidence type="ECO:0000256" key="9">
    <source>
        <dbReference type="ARBA" id="ARBA00022840"/>
    </source>
</evidence>
<evidence type="ECO:0000259" key="20">
    <source>
        <dbReference type="PROSITE" id="PS50011"/>
    </source>
</evidence>
<name>A0ABY9BUP8_VITVI</name>
<dbReference type="Gene3D" id="1.10.510.10">
    <property type="entry name" value="Transferase(Phosphotransferase) domain 1"/>
    <property type="match status" value="1"/>
</dbReference>
<comment type="subcellular location">
    <subcellularLocation>
        <location evidence="1">Membrane</location>
        <topology evidence="1">Single-pass membrane protein</topology>
    </subcellularLocation>
</comment>
<keyword evidence="14" id="KW-0325">Glycoprotein</keyword>
<keyword evidence="3" id="KW-0245">EGF-like domain</keyword>
<evidence type="ECO:0000256" key="7">
    <source>
        <dbReference type="ARBA" id="ARBA00022741"/>
    </source>
</evidence>
<dbReference type="SUPFAM" id="SSF51110">
    <property type="entry name" value="alpha-D-mannose-specific plant lectins"/>
    <property type="match status" value="1"/>
</dbReference>
<feature type="domain" description="Apple" evidence="22">
    <location>
        <begin position="325"/>
        <end position="407"/>
    </location>
</feature>
<keyword evidence="5 18" id="KW-0812">Transmembrane</keyword>
<keyword evidence="4 17" id="KW-0808">Transferase</keyword>
<sequence length="777" mass="85709">MAPISIMFLLFFLNSMGVRAQTAKPKLIELGSSLSPTNGSSSWVSPSGHFAFGFYPQDTGFAVGVWLVGQSGKTVVWTANRDDPPVSSNTALEFTRNGKLLLRTGPGEEVSIADVAESSASASMLDSGNFVLFGDNSSFIIWQSFQHPTDTLLGGQNLSNILSSSKTESSAIGGFFLSLQSGGRIVSYPYNMGVSEDPYWTVDARDLNDKGLLSSYDATSNVLTLASNISSDDAKNETIIYRATLDVDGVFRLYSHSFGNSNISSVSIMWSAFKNPCDVKGLCGVNGLCSSNGTNANCSCVPGFVSINREKYSGCYRSFNNEEGCRGQEPESLYNITTLRNVSWEGANPYSALTSLNEQGCSRSCLQDCNCWAAYYFNGTCRRYKLPLVHGIANQNESGITFLKMSLGTAYVGDDIPAPRNQTKVIESNKKELILILASSLGSIAFLCALVAVSSFFIYRSQVHRYRTLSENAMEEFTLRSFSYNDLEKATDGFREELGRGPFGAVYKGTIAQGNQTIAVKRLEKVVEEGEREFQAEMTIIGRTHHRNLVRLLGFCMQGSKKLLVYEYMSNGSLADLLFNGEKRPIWRERVRIALDVARGIFYLHEECEVHIIHGDIKPKNILLDDSWTAKLSDFRLARLLRPNQTGTISRFGGSSRGYSAPERQKRMLISVEADVYSFGVVLLEIVCCRSNLDINVSTGDEILLCSWVYSCFVARELEKLVEGEEVNMKTLERMVKVGLLCIQDDPSLRPTMKNVILMLEGTMNVPVPPSPTPLFS</sequence>
<comment type="catalytic activity">
    <reaction evidence="16 17">
        <text>L-seryl-[protein] + ATP = O-phospho-L-seryl-[protein] + ADP + H(+)</text>
        <dbReference type="Rhea" id="RHEA:17989"/>
        <dbReference type="Rhea" id="RHEA-COMP:9863"/>
        <dbReference type="Rhea" id="RHEA-COMP:11604"/>
        <dbReference type="ChEBI" id="CHEBI:15378"/>
        <dbReference type="ChEBI" id="CHEBI:29999"/>
        <dbReference type="ChEBI" id="CHEBI:30616"/>
        <dbReference type="ChEBI" id="CHEBI:83421"/>
        <dbReference type="ChEBI" id="CHEBI:456216"/>
        <dbReference type="EC" id="2.7.11.1"/>
    </reaction>
</comment>
<evidence type="ECO:0000256" key="10">
    <source>
        <dbReference type="ARBA" id="ARBA00022989"/>
    </source>
</evidence>
<keyword evidence="6 19" id="KW-0732">Signal</keyword>
<feature type="domain" description="Protein kinase" evidence="20">
    <location>
        <begin position="492"/>
        <end position="776"/>
    </location>
</feature>
<reference evidence="23 24" key="1">
    <citation type="journal article" date="2023" name="Hortic Res">
        <title>The complete reference genome for grapevine (Vitis vinifera L.) genetics and breeding.</title>
        <authorList>
            <person name="Shi X."/>
            <person name="Cao S."/>
            <person name="Wang X."/>
            <person name="Huang S."/>
            <person name="Wang Y."/>
            <person name="Liu Z."/>
            <person name="Liu W."/>
            <person name="Leng X."/>
            <person name="Peng Y."/>
            <person name="Wang N."/>
            <person name="Wang Y."/>
            <person name="Ma Z."/>
            <person name="Xu X."/>
            <person name="Zhang F."/>
            <person name="Xue H."/>
            <person name="Zhong H."/>
            <person name="Wang Y."/>
            <person name="Zhang K."/>
            <person name="Velt A."/>
            <person name="Avia K."/>
            <person name="Holtgrawe D."/>
            <person name="Grimplet J."/>
            <person name="Matus J.T."/>
            <person name="Ware D."/>
            <person name="Wu X."/>
            <person name="Wang H."/>
            <person name="Liu C."/>
            <person name="Fang Y."/>
            <person name="Rustenholz C."/>
            <person name="Cheng Z."/>
            <person name="Xiao H."/>
            <person name="Zhou Y."/>
        </authorList>
    </citation>
    <scope>NUCLEOTIDE SEQUENCE [LARGE SCALE GENOMIC DNA]</scope>
    <source>
        <strain evidence="24">cv. Pinot noir / PN40024</strain>
        <tissue evidence="23">Leaf</tissue>
    </source>
</reference>
<dbReference type="InterPro" id="IPR011009">
    <property type="entry name" value="Kinase-like_dom_sf"/>
</dbReference>
<evidence type="ECO:0000256" key="6">
    <source>
        <dbReference type="ARBA" id="ARBA00022729"/>
    </source>
</evidence>
<keyword evidence="2 17" id="KW-0723">Serine/threonine-protein kinase</keyword>
<gene>
    <name evidence="23" type="ORF">VitviT2T_005865</name>
</gene>
<evidence type="ECO:0000256" key="12">
    <source>
        <dbReference type="ARBA" id="ARBA00023157"/>
    </source>
</evidence>
<dbReference type="InterPro" id="IPR036426">
    <property type="entry name" value="Bulb-type_lectin_dom_sf"/>
</dbReference>
<dbReference type="InterPro" id="IPR000858">
    <property type="entry name" value="S_locus_glycoprot_dom"/>
</dbReference>
<dbReference type="InterPro" id="IPR008271">
    <property type="entry name" value="Ser/Thr_kinase_AS"/>
</dbReference>
<evidence type="ECO:0000256" key="11">
    <source>
        <dbReference type="ARBA" id="ARBA00023136"/>
    </source>
</evidence>
<dbReference type="PROSITE" id="PS50948">
    <property type="entry name" value="PAN"/>
    <property type="match status" value="1"/>
</dbReference>
<evidence type="ECO:0000313" key="23">
    <source>
        <dbReference type="EMBL" id="WJZ86407.1"/>
    </source>
</evidence>
<feature type="domain" description="Bulb-type lectin" evidence="21">
    <location>
        <begin position="28"/>
        <end position="145"/>
    </location>
</feature>
<feature type="chain" id="PRO_5046290401" description="Receptor-like serine/threonine-protein kinase" evidence="19">
    <location>
        <begin position="21"/>
        <end position="777"/>
    </location>
</feature>
<evidence type="ECO:0000256" key="15">
    <source>
        <dbReference type="ARBA" id="ARBA00047899"/>
    </source>
</evidence>
<dbReference type="PROSITE" id="PS50927">
    <property type="entry name" value="BULB_LECTIN"/>
    <property type="match status" value="1"/>
</dbReference>
<evidence type="ECO:0000256" key="5">
    <source>
        <dbReference type="ARBA" id="ARBA00022692"/>
    </source>
</evidence>
<dbReference type="SMART" id="SM00220">
    <property type="entry name" value="S_TKc"/>
    <property type="match status" value="1"/>
</dbReference>
<dbReference type="Gene3D" id="2.90.10.10">
    <property type="entry name" value="Bulb-type lectin domain"/>
    <property type="match status" value="2"/>
</dbReference>
<evidence type="ECO:0000256" key="17">
    <source>
        <dbReference type="PIRNR" id="PIRNR000641"/>
    </source>
</evidence>
<keyword evidence="11 18" id="KW-0472">Membrane</keyword>
<dbReference type="PROSITE" id="PS50011">
    <property type="entry name" value="PROTEIN_KINASE_DOM"/>
    <property type="match status" value="1"/>
</dbReference>
<dbReference type="InterPro" id="IPR024171">
    <property type="entry name" value="SRK-like_kinase"/>
</dbReference>
<evidence type="ECO:0000256" key="18">
    <source>
        <dbReference type="SAM" id="Phobius"/>
    </source>
</evidence>
<evidence type="ECO:0000256" key="8">
    <source>
        <dbReference type="ARBA" id="ARBA00022777"/>
    </source>
</evidence>
<evidence type="ECO:0000256" key="16">
    <source>
        <dbReference type="ARBA" id="ARBA00048679"/>
    </source>
</evidence>
<keyword evidence="13" id="KW-0675">Receptor</keyword>
<protein>
    <recommendedName>
        <fullName evidence="17">Receptor-like serine/threonine-protein kinase</fullName>
        <ecNumber evidence="17">2.7.11.1</ecNumber>
    </recommendedName>
</protein>
<evidence type="ECO:0000313" key="24">
    <source>
        <dbReference type="Proteomes" id="UP001227230"/>
    </source>
</evidence>
<dbReference type="CDD" id="cd14066">
    <property type="entry name" value="STKc_IRAK"/>
    <property type="match status" value="1"/>
</dbReference>
<comment type="similarity">
    <text evidence="17">Belongs to the protein kinase superfamily. Ser/Thr protein kinase family.</text>
</comment>
<evidence type="ECO:0000256" key="2">
    <source>
        <dbReference type="ARBA" id="ARBA00022527"/>
    </source>
</evidence>
<dbReference type="InterPro" id="IPR001480">
    <property type="entry name" value="Bulb-type_lectin_dom"/>
</dbReference>